<name>A0ABY4C5I2_9BACT</name>
<keyword evidence="1" id="KW-0001">2Fe-2S</keyword>
<dbReference type="Pfam" id="PF01266">
    <property type="entry name" value="DAO"/>
    <property type="match status" value="1"/>
</dbReference>
<evidence type="ECO:0000256" key="3">
    <source>
        <dbReference type="ARBA" id="ARBA00023004"/>
    </source>
</evidence>
<proteinExistence type="predicted"/>
<gene>
    <name evidence="7" type="ORF">MNR06_10855</name>
</gene>
<dbReference type="EMBL" id="CP093442">
    <property type="protein sequence ID" value="UOF00201.1"/>
    <property type="molecule type" value="Genomic_DNA"/>
</dbReference>
<dbReference type="PANTHER" id="PTHR13847:SF281">
    <property type="entry name" value="FAD DEPENDENT OXIDOREDUCTASE DOMAIN-CONTAINING PROTEIN"/>
    <property type="match status" value="1"/>
</dbReference>
<dbReference type="PROSITE" id="PS51296">
    <property type="entry name" value="RIESKE"/>
    <property type="match status" value="1"/>
</dbReference>
<dbReference type="CDD" id="cd03477">
    <property type="entry name" value="Rieske_YhfW_C"/>
    <property type="match status" value="1"/>
</dbReference>
<dbReference type="PANTHER" id="PTHR13847">
    <property type="entry name" value="SARCOSINE DEHYDROGENASE-RELATED"/>
    <property type="match status" value="1"/>
</dbReference>
<accession>A0ABY4C5I2</accession>
<dbReference type="Proteomes" id="UP000830116">
    <property type="component" value="Chromosome"/>
</dbReference>
<dbReference type="InterPro" id="IPR005805">
    <property type="entry name" value="Rieske_Fe-S_prot_C"/>
</dbReference>
<keyword evidence="8" id="KW-1185">Reference proteome</keyword>
<dbReference type="InterPro" id="IPR036188">
    <property type="entry name" value="FAD/NAD-bd_sf"/>
</dbReference>
<keyword evidence="5" id="KW-1015">Disulfide bond</keyword>
<dbReference type="Gene3D" id="3.50.50.60">
    <property type="entry name" value="FAD/NAD(P)-binding domain"/>
    <property type="match status" value="1"/>
</dbReference>
<evidence type="ECO:0000259" key="6">
    <source>
        <dbReference type="PROSITE" id="PS51296"/>
    </source>
</evidence>
<feature type="domain" description="Rieske" evidence="6">
    <location>
        <begin position="425"/>
        <end position="519"/>
    </location>
</feature>
<evidence type="ECO:0000313" key="7">
    <source>
        <dbReference type="EMBL" id="UOF00201.1"/>
    </source>
</evidence>
<dbReference type="RefSeq" id="WP_243535934.1">
    <property type="nucleotide sequence ID" value="NZ_CP093442.1"/>
</dbReference>
<dbReference type="InterPro" id="IPR036922">
    <property type="entry name" value="Rieske_2Fe-2S_sf"/>
</dbReference>
<evidence type="ECO:0000313" key="8">
    <source>
        <dbReference type="Proteomes" id="UP000830116"/>
    </source>
</evidence>
<dbReference type="SUPFAM" id="SSF50022">
    <property type="entry name" value="ISP domain"/>
    <property type="match status" value="1"/>
</dbReference>
<dbReference type="InterPro" id="IPR017941">
    <property type="entry name" value="Rieske_2Fe-2S"/>
</dbReference>
<dbReference type="Pfam" id="PF00355">
    <property type="entry name" value="Rieske"/>
    <property type="match status" value="1"/>
</dbReference>
<evidence type="ECO:0000256" key="2">
    <source>
        <dbReference type="ARBA" id="ARBA00022723"/>
    </source>
</evidence>
<evidence type="ECO:0000256" key="4">
    <source>
        <dbReference type="ARBA" id="ARBA00023014"/>
    </source>
</evidence>
<keyword evidence="4" id="KW-0411">Iron-sulfur</keyword>
<dbReference type="PRINTS" id="PR00162">
    <property type="entry name" value="RIESKE"/>
</dbReference>
<dbReference type="Gene3D" id="2.102.10.10">
    <property type="entry name" value="Rieske [2Fe-2S] iron-sulphur domain"/>
    <property type="match status" value="1"/>
</dbReference>
<dbReference type="SUPFAM" id="SSF51971">
    <property type="entry name" value="Nucleotide-binding domain"/>
    <property type="match status" value="1"/>
</dbReference>
<dbReference type="Gene3D" id="3.30.9.10">
    <property type="entry name" value="D-Amino Acid Oxidase, subunit A, domain 2"/>
    <property type="match status" value="1"/>
</dbReference>
<protein>
    <submittedName>
        <fullName evidence="7">FAD-dependent oxidoreductase</fullName>
    </submittedName>
</protein>
<keyword evidence="3" id="KW-0408">Iron</keyword>
<evidence type="ECO:0000256" key="5">
    <source>
        <dbReference type="ARBA" id="ARBA00023157"/>
    </source>
</evidence>
<evidence type="ECO:0000256" key="1">
    <source>
        <dbReference type="ARBA" id="ARBA00022714"/>
    </source>
</evidence>
<dbReference type="InterPro" id="IPR038010">
    <property type="entry name" value="YhfW_C"/>
</dbReference>
<sequence length="542" mass="60612">MNSSNSGNSKSVWMTTQKTPKFSKLTQDLSVDICVVGSGIAGLTSAYLLMKEGKKVCVLESLELASGQSARTTAHFVTALDDRYFEIEKYHGEKGARLAAESHRAAIARVEKIVRDENIECEMQHTNGYLFAQNDPDTDVLKKELDACLRAGLNDVQLVDRSPIESFNTGPCLKFSNQMQLHPMKYLLALAEIIVKGGGLIFTNTHVKEVHGGEEAFVRTEDGKRILCDSVVVATNTPVNDLFAIHTKQAPYRTYVLGMKVPKGSVPHGLYWDTLDPYHYIRLEKGEEAAEEILIVGGEDHKTGQDDHPEIRFLNLESWTRERFPMATDVVYRWSGQVMEPVDGMAYLGHNPMDKNNVFIITGDSGNGMTHCTIGAMLIADQIMERENPWEDLYKPNRISLKATPEFLKENGNVAAQYADWFKAMPMPHFNDLAPGEGTVFRDGLRMIAAYKTEDGKMEYMSATCTHLAGVVHWNGVEKSWDCPCHGSRFDAHGNVIEGPAISDLKKLDTSHEEVLNEKVISRKQKSNVEQNIQKDKPTNFH</sequence>
<organism evidence="7 8">
    <name type="scientific">Bdellovibrio reynosensis</name>
    <dbReference type="NCBI Taxonomy" id="2835041"/>
    <lineage>
        <taxon>Bacteria</taxon>
        <taxon>Pseudomonadati</taxon>
        <taxon>Bdellovibrionota</taxon>
        <taxon>Bdellovibrionia</taxon>
        <taxon>Bdellovibrionales</taxon>
        <taxon>Pseudobdellovibrionaceae</taxon>
        <taxon>Bdellovibrio</taxon>
    </lineage>
</organism>
<keyword evidence="2" id="KW-0479">Metal-binding</keyword>
<dbReference type="InterPro" id="IPR006076">
    <property type="entry name" value="FAD-dep_OxRdtase"/>
</dbReference>
<reference evidence="7" key="1">
    <citation type="submission" date="2022-03" db="EMBL/GenBank/DDBJ databases">
        <title>Genome Identification and Characterization of new species Bdellovibrio reynosense LBG001 sp. nov. from a Mexico soil sample.</title>
        <authorList>
            <person name="Camilli A."/>
            <person name="Ajao Y."/>
            <person name="Guo X."/>
        </authorList>
    </citation>
    <scope>NUCLEOTIDE SEQUENCE</scope>
    <source>
        <strain evidence="7">LBG001</strain>
    </source>
</reference>